<dbReference type="EC" id="3.4.17.1"/>
<organism>
    <name type="scientific">Struthio camelus</name>
    <name type="common">Common ostrich</name>
    <dbReference type="NCBI Taxonomy" id="8801"/>
    <lineage>
        <taxon>Eukaryota</taxon>
        <taxon>Metazoa</taxon>
        <taxon>Chordata</taxon>
        <taxon>Craniata</taxon>
        <taxon>Vertebrata</taxon>
        <taxon>Euteleostomi</taxon>
        <taxon>Archelosauria</taxon>
        <taxon>Archosauria</taxon>
        <taxon>Dinosauria</taxon>
        <taxon>Saurischia</taxon>
        <taxon>Theropoda</taxon>
        <taxon>Coelurosauria</taxon>
        <taxon>Aves</taxon>
        <taxon>Palaeognathae</taxon>
        <taxon>Struthioniformes</taxon>
        <taxon>Struthionidae</taxon>
        <taxon>Struthio</taxon>
    </lineage>
</organism>
<protein>
    <submittedName>
        <fullName>Carboxypeptidase A beta type</fullName>
        <ecNumber>3.4.17.1</ecNumber>
    </submittedName>
</protein>
<accession>Q9PRX2</accession>
<dbReference type="GO" id="GO:0004181">
    <property type="term" value="F:metallocarboxypeptidase activity"/>
    <property type="evidence" value="ECO:0007669"/>
    <property type="project" value="UniProtKB-EC"/>
</dbReference>
<sequence length="23" mass="2646">STDAFDYASYHSLDEIYAFMDLA</sequence>
<dbReference type="AlphaFoldDB" id="Q9PRX2"/>
<reference key="1">
    <citation type="journal article" date="1994" name="Int. J. Biochem.">
        <title>Ostrich (Struthio camelus) carboxypeptidase A: purification, kinetic properties and characterization of the pancreatic enzyme.</title>
        <authorList>
            <person name="Bradley G."/>
            <person name="Naude R.J."/>
            <person name="Muramoto K."/>
            <person name="Yamauchi F."/>
            <person name="Oelofsen W."/>
        </authorList>
    </citation>
    <scope>PROTEIN SEQUENCE</scope>
</reference>
<proteinExistence type="evidence at protein level"/>
<keyword id="KW-0903">Direct protein sequencing</keyword>
<name>Q9PRX2_STRCA</name>